<dbReference type="Pfam" id="PF03527">
    <property type="entry name" value="RHS"/>
    <property type="match status" value="1"/>
</dbReference>
<dbReference type="PANTHER" id="PTHR32305">
    <property type="match status" value="1"/>
</dbReference>
<dbReference type="PANTHER" id="PTHR32305:SF15">
    <property type="entry name" value="PROTEIN RHSA-RELATED"/>
    <property type="match status" value="1"/>
</dbReference>
<dbReference type="InterPro" id="IPR050708">
    <property type="entry name" value="T6SS_VgrG/RHS"/>
</dbReference>
<evidence type="ECO:0000313" key="3">
    <source>
        <dbReference type="EMBL" id="UGS39949.1"/>
    </source>
</evidence>
<evidence type="ECO:0000256" key="1">
    <source>
        <dbReference type="ARBA" id="ARBA00009455"/>
    </source>
</evidence>
<evidence type="ECO:0000259" key="2">
    <source>
        <dbReference type="Pfam" id="PF03527"/>
    </source>
</evidence>
<name>A0ABY3S1P9_9ENTR</name>
<dbReference type="InterPro" id="IPR001826">
    <property type="entry name" value="RHS"/>
</dbReference>
<organism evidence="3 4">
    <name type="scientific">Pseudocitrobacter corydidari</name>
    <dbReference type="NCBI Taxonomy" id="2891570"/>
    <lineage>
        <taxon>Bacteria</taxon>
        <taxon>Pseudomonadati</taxon>
        <taxon>Pseudomonadota</taxon>
        <taxon>Gammaproteobacteria</taxon>
        <taxon>Enterobacterales</taxon>
        <taxon>Enterobacteriaceae</taxon>
        <taxon>Pseudocitrobacter</taxon>
    </lineage>
</organism>
<evidence type="ECO:0000313" key="4">
    <source>
        <dbReference type="Proteomes" id="UP001199659"/>
    </source>
</evidence>
<dbReference type="EMBL" id="CP087880">
    <property type="protein sequence ID" value="UGS39949.1"/>
    <property type="molecule type" value="Genomic_DNA"/>
</dbReference>
<dbReference type="NCBIfam" id="TIGR03696">
    <property type="entry name" value="Rhs_assc_core"/>
    <property type="match status" value="1"/>
</dbReference>
<dbReference type="PRINTS" id="PR00394">
    <property type="entry name" value="RHSPROTEIN"/>
</dbReference>
<proteinExistence type="inferred from homology"/>
<dbReference type="Proteomes" id="UP001199659">
    <property type="component" value="Chromosome"/>
</dbReference>
<accession>A0ABY3S1P9</accession>
<feature type="domain" description="RHS protein conserved region" evidence="2">
    <location>
        <begin position="29"/>
        <end position="64"/>
    </location>
</feature>
<dbReference type="Gene3D" id="2.180.10.10">
    <property type="entry name" value="RHS repeat-associated core"/>
    <property type="match status" value="1"/>
</dbReference>
<gene>
    <name evidence="3" type="ORF">G163CM_06340</name>
</gene>
<sequence>MPDASPRRPTRTQLATQVEPEYTPARSLHLYHCDHRGLPLALISEDGNTAWSVEYDEWGNQLNEENPHHLFQPYRLPGQQHDEESGLCYNRNRYNNTPQGRHITQDPVGLQGGWNLYKYPLNPVTGIDPLGLYDQMASALGQFVNPDGMKSAVTDAMSIESWYMNAGAYSILSKSHYDMKRLNLVGSDQFFHCSAFCRVSKSRVASESYATFLGGLKEKRDAFLNSFGLYGKGSLSPYDMAVYNAADLKVSMYGITCPPEQTCPDR</sequence>
<comment type="similarity">
    <text evidence="1">Belongs to the RHS family.</text>
</comment>
<dbReference type="InterPro" id="IPR022385">
    <property type="entry name" value="Rhs_assc_core"/>
</dbReference>
<reference evidence="3 4" key="1">
    <citation type="journal article" date="2022" name="Int. J. Syst. Evol. Microbiol.">
        <title>Pseudocitrobacter corydidari sp. nov., isolated from the Asian emerald cockroach Corydidarum magnifica.</title>
        <authorList>
            <person name="Guzman J."/>
            <person name="Poehlein A."/>
            <person name="Glaeser S.P."/>
            <person name="Schwengers O."/>
            <person name="Blom J."/>
            <person name="Hollensteiner J."/>
            <person name="Kampfer P."/>
            <person name="Vilcinskas A."/>
        </authorList>
    </citation>
    <scope>NUCLEOTIDE SEQUENCE [LARGE SCALE GENOMIC DNA]</scope>
    <source>
        <strain evidence="3">G163CM</strain>
    </source>
</reference>
<keyword evidence="4" id="KW-1185">Reference proteome</keyword>
<protein>
    <recommendedName>
        <fullName evidence="2">RHS protein conserved region domain-containing protein</fullName>
    </recommendedName>
</protein>